<dbReference type="KEGG" id="tum:CBW65_04750"/>
<dbReference type="AlphaFoldDB" id="A0A1Y0IKV7"/>
<evidence type="ECO:0000259" key="2">
    <source>
        <dbReference type="Pfam" id="PF00535"/>
    </source>
</evidence>
<proteinExistence type="predicted"/>
<keyword evidence="4" id="KW-1185">Reference proteome</keyword>
<dbReference type="Pfam" id="PF00535">
    <property type="entry name" value="Glycos_transf_2"/>
    <property type="match status" value="1"/>
</dbReference>
<sequence length="146" mass="15966">MLALFIWGFALYGIFVALWNAVRFLAQKNRRGVPVTAILVVREGASYIEGILRTLTTAEPFCGRELDVVVVDCGSRDETAKIVESIAQKRGTVRLVRAESDDPAQALPAVFGSKGRSVHCVFDLRGKVSPLEVVPTLAAFWSDETV</sequence>
<evidence type="ECO:0000313" key="3">
    <source>
        <dbReference type="EMBL" id="ARU60456.1"/>
    </source>
</evidence>
<organism evidence="3 4">
    <name type="scientific">Tumebacillus avium</name>
    <dbReference type="NCBI Taxonomy" id="1903704"/>
    <lineage>
        <taxon>Bacteria</taxon>
        <taxon>Bacillati</taxon>
        <taxon>Bacillota</taxon>
        <taxon>Bacilli</taxon>
        <taxon>Bacillales</taxon>
        <taxon>Alicyclobacillaceae</taxon>
        <taxon>Tumebacillus</taxon>
    </lineage>
</organism>
<dbReference type="RefSeq" id="WP_087455849.1">
    <property type="nucleotide sequence ID" value="NZ_CP021434.1"/>
</dbReference>
<dbReference type="Gene3D" id="3.90.550.10">
    <property type="entry name" value="Spore Coat Polysaccharide Biosynthesis Protein SpsA, Chain A"/>
    <property type="match status" value="1"/>
</dbReference>
<dbReference type="OrthoDB" id="2990399at2"/>
<protein>
    <recommendedName>
        <fullName evidence="2">Glycosyltransferase 2-like domain-containing protein</fullName>
    </recommendedName>
</protein>
<keyword evidence="1" id="KW-0472">Membrane</keyword>
<reference evidence="4" key="1">
    <citation type="submission" date="2017-05" db="EMBL/GenBank/DDBJ databases">
        <authorList>
            <person name="Sung H."/>
        </authorList>
    </citation>
    <scope>NUCLEOTIDE SEQUENCE [LARGE SCALE GENOMIC DNA]</scope>
    <source>
        <strain evidence="4">AR23208</strain>
    </source>
</reference>
<dbReference type="Proteomes" id="UP000195437">
    <property type="component" value="Chromosome"/>
</dbReference>
<name>A0A1Y0IKV7_9BACL</name>
<dbReference type="InterPro" id="IPR001173">
    <property type="entry name" value="Glyco_trans_2-like"/>
</dbReference>
<keyword evidence="1" id="KW-0812">Transmembrane</keyword>
<feature type="transmembrane region" description="Helical" evidence="1">
    <location>
        <begin position="6"/>
        <end position="26"/>
    </location>
</feature>
<feature type="domain" description="Glycosyltransferase 2-like" evidence="2">
    <location>
        <begin position="45"/>
        <end position="106"/>
    </location>
</feature>
<keyword evidence="1" id="KW-1133">Transmembrane helix</keyword>
<dbReference type="InterPro" id="IPR029044">
    <property type="entry name" value="Nucleotide-diphossugar_trans"/>
</dbReference>
<evidence type="ECO:0000256" key="1">
    <source>
        <dbReference type="SAM" id="Phobius"/>
    </source>
</evidence>
<dbReference type="EMBL" id="CP021434">
    <property type="protein sequence ID" value="ARU60456.1"/>
    <property type="molecule type" value="Genomic_DNA"/>
</dbReference>
<evidence type="ECO:0000313" key="4">
    <source>
        <dbReference type="Proteomes" id="UP000195437"/>
    </source>
</evidence>
<dbReference type="SUPFAM" id="SSF53448">
    <property type="entry name" value="Nucleotide-diphospho-sugar transferases"/>
    <property type="match status" value="1"/>
</dbReference>
<accession>A0A1Y0IKV7</accession>
<gene>
    <name evidence="3" type="ORF">CBW65_04750</name>
</gene>